<feature type="compositionally biased region" description="Basic residues" evidence="1">
    <location>
        <begin position="514"/>
        <end position="530"/>
    </location>
</feature>
<name>A0AAD6YVF0_9AGAR</name>
<accession>A0AAD6YVF0</accession>
<sequence>MALTRPRLIFKQLRGLLNLHQTPLAFISHPEPYTDSTNSPMAYYTNNGQVYSLPHGQQGSSFAPPRRRHVPWQDWRPKREWQQIAGRARPAHAPVLFDYPGQARQGVSMRELRLKGTAAPIQGADDPVFAATGLQRIVFRILWPGYGHVEWCRTIPVVAPNGAPITRVALGIQIANSFANFFERSQYEQTTVLDWMVSPAGVQFKQLYLVSLHNTFDDVWQADVVAVESFAPVKSNQTTDSIQPSSGLPISHRIAHGFLHGAPHPLPMAPRYPGAAPTDIRCRAISHIRMRGEAGVVSEPPPPPGAHCTLPFWPTPAHPVLVKIPLLASPFPCVSPQVLGNVPCQRAHPVIDGGRLGRRVSGLAWVERDDARRKERRRGGTDVGCGHRRDRVVRLSCVARVDARFGRGARCGPRDARADVVRPGRCVVVVGNADSSNDIAAHLKAVAAAPVYRSIRRQGLQRFAFLPDPRVIDVPRITHYILKPSGKLDLELHGGTTLAPDTTPRPRPSCAFSSHKRRPARARSPPRRPSPRCTTTSSTCPRRRSRSPAHSCPTHLHARGRREHVARAGLDLPRHSLRTQRGVINYCAWAVCMGRFVEFVDSVVENYVYWSTR</sequence>
<reference evidence="2" key="1">
    <citation type="submission" date="2023-03" db="EMBL/GenBank/DDBJ databases">
        <title>Massive genome expansion in bonnet fungi (Mycena s.s.) driven by repeated elements and novel gene families across ecological guilds.</title>
        <authorList>
            <consortium name="Lawrence Berkeley National Laboratory"/>
            <person name="Harder C.B."/>
            <person name="Miyauchi S."/>
            <person name="Viragh M."/>
            <person name="Kuo A."/>
            <person name="Thoen E."/>
            <person name="Andreopoulos B."/>
            <person name="Lu D."/>
            <person name="Skrede I."/>
            <person name="Drula E."/>
            <person name="Henrissat B."/>
            <person name="Morin E."/>
            <person name="Kohler A."/>
            <person name="Barry K."/>
            <person name="LaButti K."/>
            <person name="Morin E."/>
            <person name="Salamov A."/>
            <person name="Lipzen A."/>
            <person name="Mereny Z."/>
            <person name="Hegedus B."/>
            <person name="Baldrian P."/>
            <person name="Stursova M."/>
            <person name="Weitz H."/>
            <person name="Taylor A."/>
            <person name="Grigoriev I.V."/>
            <person name="Nagy L.G."/>
            <person name="Martin F."/>
            <person name="Kauserud H."/>
        </authorList>
    </citation>
    <scope>NUCLEOTIDE SEQUENCE</scope>
    <source>
        <strain evidence="2">9144</strain>
    </source>
</reference>
<evidence type="ECO:0000313" key="3">
    <source>
        <dbReference type="Proteomes" id="UP001219525"/>
    </source>
</evidence>
<dbReference type="AlphaFoldDB" id="A0AAD6YVF0"/>
<dbReference type="InterPro" id="IPR036188">
    <property type="entry name" value="FAD/NAD-bd_sf"/>
</dbReference>
<evidence type="ECO:0000313" key="2">
    <source>
        <dbReference type="EMBL" id="KAJ7230084.1"/>
    </source>
</evidence>
<dbReference type="EMBL" id="JARJCW010000001">
    <property type="protein sequence ID" value="KAJ7230084.1"/>
    <property type="molecule type" value="Genomic_DNA"/>
</dbReference>
<feature type="compositionally biased region" description="Low complexity" evidence="1">
    <location>
        <begin position="531"/>
        <end position="540"/>
    </location>
</feature>
<dbReference type="Gene3D" id="3.50.50.60">
    <property type="entry name" value="FAD/NAD(P)-binding domain"/>
    <property type="match status" value="1"/>
</dbReference>
<feature type="region of interest" description="Disordered" evidence="1">
    <location>
        <begin position="491"/>
        <end position="560"/>
    </location>
</feature>
<gene>
    <name evidence="2" type="ORF">GGX14DRAFT_538303</name>
</gene>
<organism evidence="2 3">
    <name type="scientific">Mycena pura</name>
    <dbReference type="NCBI Taxonomy" id="153505"/>
    <lineage>
        <taxon>Eukaryota</taxon>
        <taxon>Fungi</taxon>
        <taxon>Dikarya</taxon>
        <taxon>Basidiomycota</taxon>
        <taxon>Agaricomycotina</taxon>
        <taxon>Agaricomycetes</taxon>
        <taxon>Agaricomycetidae</taxon>
        <taxon>Agaricales</taxon>
        <taxon>Marasmiineae</taxon>
        <taxon>Mycenaceae</taxon>
        <taxon>Mycena</taxon>
    </lineage>
</organism>
<protein>
    <submittedName>
        <fullName evidence="2">Uncharacterized protein</fullName>
    </submittedName>
</protein>
<comment type="caution">
    <text evidence="2">The sequence shown here is derived from an EMBL/GenBank/DDBJ whole genome shotgun (WGS) entry which is preliminary data.</text>
</comment>
<dbReference type="Proteomes" id="UP001219525">
    <property type="component" value="Unassembled WGS sequence"/>
</dbReference>
<evidence type="ECO:0000256" key="1">
    <source>
        <dbReference type="SAM" id="MobiDB-lite"/>
    </source>
</evidence>
<proteinExistence type="predicted"/>
<keyword evidence="3" id="KW-1185">Reference proteome</keyword>